<name>A0AAU8J288_9ACTN</name>
<sequence length="64" mass="7090">MREMVQHRRVETVGKAGAVGPKPQWQNLFVAPAYDDGFFDDVPDEVAVAVPSPARRRRGGRRAA</sequence>
<proteinExistence type="predicted"/>
<dbReference type="AlphaFoldDB" id="A0AAU8J288"/>
<dbReference type="RefSeq" id="WP_353946058.1">
    <property type="nucleotide sequence ID" value="NZ_CP159534.1"/>
</dbReference>
<evidence type="ECO:0000313" key="1">
    <source>
        <dbReference type="EMBL" id="XCJ74620.1"/>
    </source>
</evidence>
<reference evidence="1" key="1">
    <citation type="submission" date="2024-06" db="EMBL/GenBank/DDBJ databases">
        <title>Streptomyces sp. strain HUAS MG91 genome sequences.</title>
        <authorList>
            <person name="Mo P."/>
        </authorList>
    </citation>
    <scope>NUCLEOTIDE SEQUENCE</scope>
    <source>
        <strain evidence="1">HUAS MG91</strain>
    </source>
</reference>
<dbReference type="KEGG" id="stac:ABII15_33655"/>
<protein>
    <submittedName>
        <fullName evidence="1">Uncharacterized protein</fullName>
    </submittedName>
</protein>
<organism evidence="1">
    <name type="scientific">Streptomyces tabacisoli</name>
    <dbReference type="NCBI Taxonomy" id="3156398"/>
    <lineage>
        <taxon>Bacteria</taxon>
        <taxon>Bacillati</taxon>
        <taxon>Actinomycetota</taxon>
        <taxon>Actinomycetes</taxon>
        <taxon>Kitasatosporales</taxon>
        <taxon>Streptomycetaceae</taxon>
        <taxon>Streptomyces</taxon>
    </lineage>
</organism>
<dbReference type="EMBL" id="CP159534">
    <property type="protein sequence ID" value="XCJ74620.1"/>
    <property type="molecule type" value="Genomic_DNA"/>
</dbReference>
<gene>
    <name evidence="1" type="ORF">ABII15_33655</name>
</gene>
<accession>A0AAU8J288</accession>